<dbReference type="AlphaFoldDB" id="D4DSM1"/>
<evidence type="ECO:0000313" key="2">
    <source>
        <dbReference type="EMBL" id="EFE49195.1"/>
    </source>
</evidence>
<keyword evidence="1" id="KW-0472">Membrane</keyword>
<proteinExistence type="predicted"/>
<feature type="transmembrane region" description="Helical" evidence="1">
    <location>
        <begin position="38"/>
        <end position="56"/>
    </location>
</feature>
<comment type="caution">
    <text evidence="2">The sequence shown here is derived from an EMBL/GenBank/DDBJ whole genome shotgun (WGS) entry which is preliminary data.</text>
</comment>
<feature type="transmembrane region" description="Helical" evidence="1">
    <location>
        <begin position="12"/>
        <end position="32"/>
    </location>
</feature>
<dbReference type="Proteomes" id="UP000005536">
    <property type="component" value="Unassembled WGS sequence"/>
</dbReference>
<reference evidence="2 3" key="1">
    <citation type="submission" date="2010-02" db="EMBL/GenBank/DDBJ databases">
        <authorList>
            <person name="Weinstock G."/>
            <person name="Sodergren E."/>
            <person name="Clifton S."/>
            <person name="Fulton L."/>
            <person name="Fulton B."/>
            <person name="Courtney L."/>
            <person name="Fronick C."/>
            <person name="Harrison M."/>
            <person name="Strong C."/>
            <person name="Farmer C."/>
            <person name="Delahaunty K."/>
            <person name="Markovic C."/>
            <person name="Hall O."/>
            <person name="Minx P."/>
            <person name="Tomlinson C."/>
            <person name="Mitreva M."/>
            <person name="Nelson J."/>
            <person name="Hou S."/>
            <person name="Wollam A."/>
            <person name="Pepin K.H."/>
            <person name="Johnson M."/>
            <person name="Bhonagiri V."/>
            <person name="Zhang X."/>
            <person name="Suruliraj S."/>
            <person name="Warren W."/>
            <person name="Chinwalla A."/>
            <person name="Mardis E.R."/>
            <person name="Wilson R.K."/>
        </authorList>
    </citation>
    <scope>NUCLEOTIDE SEQUENCE [LARGE SCALE GENOMIC DNA]</scope>
    <source>
        <strain evidence="2 3">ATCC 29315</strain>
    </source>
</reference>
<feature type="transmembrane region" description="Helical" evidence="1">
    <location>
        <begin position="68"/>
        <end position="86"/>
    </location>
</feature>
<sequence length="113" mass="11896">MNTLSGDDRQTPSGIVWITLALLCVLNLPAFFYGDGEWTATTVGIAGFYLYNFGMASEDGAVPSLSRFLTVSLIVVSLATGLNYMFSNTDSSGYSGYNSSGGYYGGGFSGGHK</sequence>
<keyword evidence="1" id="KW-1133">Transmembrane helix</keyword>
<accession>D4DSM1</accession>
<dbReference type="EMBL" id="ADBF01000226">
    <property type="protein sequence ID" value="EFE49195.1"/>
    <property type="molecule type" value="Genomic_DNA"/>
</dbReference>
<evidence type="ECO:0000313" key="3">
    <source>
        <dbReference type="Proteomes" id="UP000005536"/>
    </source>
</evidence>
<keyword evidence="1" id="KW-0812">Transmembrane</keyword>
<name>D4DSM1_NEIEG</name>
<organism evidence="2 3">
    <name type="scientific">Neisseria elongata subsp. glycolytica ATCC 29315</name>
    <dbReference type="NCBI Taxonomy" id="546263"/>
    <lineage>
        <taxon>Bacteria</taxon>
        <taxon>Pseudomonadati</taxon>
        <taxon>Pseudomonadota</taxon>
        <taxon>Betaproteobacteria</taxon>
        <taxon>Neisseriales</taxon>
        <taxon>Neisseriaceae</taxon>
        <taxon>Neisseria</taxon>
    </lineage>
</organism>
<evidence type="ECO:0000256" key="1">
    <source>
        <dbReference type="SAM" id="Phobius"/>
    </source>
</evidence>
<gene>
    <name evidence="2" type="ORF">NEIELOOT_02067</name>
</gene>
<dbReference type="STRING" id="546263.NELON_10135"/>
<protein>
    <submittedName>
        <fullName evidence="2">Uncharacterized protein</fullName>
    </submittedName>
</protein>